<reference evidence="1" key="1">
    <citation type="journal article" date="2019" name="Sci. Rep.">
        <title>Draft genome of Tanacetum cinerariifolium, the natural source of mosquito coil.</title>
        <authorList>
            <person name="Yamashiro T."/>
            <person name="Shiraishi A."/>
            <person name="Satake H."/>
            <person name="Nakayama K."/>
        </authorList>
    </citation>
    <scope>NUCLEOTIDE SEQUENCE</scope>
</reference>
<dbReference type="PANTHER" id="PTHR36617:SF5">
    <property type="entry name" value="OS05G0421675 PROTEIN"/>
    <property type="match status" value="1"/>
</dbReference>
<name>A0A699QPK1_TANCI</name>
<organism evidence="1">
    <name type="scientific">Tanacetum cinerariifolium</name>
    <name type="common">Dalmatian daisy</name>
    <name type="synonym">Chrysanthemum cinerariifolium</name>
    <dbReference type="NCBI Taxonomy" id="118510"/>
    <lineage>
        <taxon>Eukaryota</taxon>
        <taxon>Viridiplantae</taxon>
        <taxon>Streptophyta</taxon>
        <taxon>Embryophyta</taxon>
        <taxon>Tracheophyta</taxon>
        <taxon>Spermatophyta</taxon>
        <taxon>Magnoliopsida</taxon>
        <taxon>eudicotyledons</taxon>
        <taxon>Gunneridae</taxon>
        <taxon>Pentapetalae</taxon>
        <taxon>asterids</taxon>
        <taxon>campanulids</taxon>
        <taxon>Asterales</taxon>
        <taxon>Asteraceae</taxon>
        <taxon>Asteroideae</taxon>
        <taxon>Anthemideae</taxon>
        <taxon>Anthemidinae</taxon>
        <taxon>Tanacetum</taxon>
    </lineage>
</organism>
<comment type="caution">
    <text evidence="1">The sequence shown here is derived from an EMBL/GenBank/DDBJ whole genome shotgun (WGS) entry which is preliminary data.</text>
</comment>
<gene>
    <name evidence="1" type="ORF">Tci_844038</name>
</gene>
<evidence type="ECO:0000313" key="1">
    <source>
        <dbReference type="EMBL" id="GFC72068.1"/>
    </source>
</evidence>
<dbReference type="PANTHER" id="PTHR36617">
    <property type="entry name" value="PROTEIN, PUTATIVE-RELATED"/>
    <property type="match status" value="1"/>
</dbReference>
<accession>A0A699QPK1</accession>
<evidence type="ECO:0008006" key="2">
    <source>
        <dbReference type="Google" id="ProtNLM"/>
    </source>
</evidence>
<feature type="non-terminal residue" evidence="1">
    <location>
        <position position="167"/>
    </location>
</feature>
<proteinExistence type="predicted"/>
<protein>
    <recommendedName>
        <fullName evidence="2">RNA-directed DNA polymerase, eukaryota, reverse transcriptase zinc-binding domain protein</fullName>
    </recommendedName>
</protein>
<dbReference type="AlphaFoldDB" id="A0A699QPK1"/>
<sequence>MFSSRRKAWDEVIGSVSSLSPWNCILRELNSLSSKGINLLALLKKKVGNGVNTLFWDDCWINEAPLSRTFPRLYALEIRKGITVADKLIDATFVASFHRSPRGGVEEEQLYQLVELVGSISLSISNDRWAWPFGSSGEFSIHSARTYIDDILLPTVGDSTRWVNVVP</sequence>
<dbReference type="EMBL" id="BKCJ011036236">
    <property type="protein sequence ID" value="GFC72068.1"/>
    <property type="molecule type" value="Genomic_DNA"/>
</dbReference>